<evidence type="ECO:0000313" key="2">
    <source>
        <dbReference type="Proteomes" id="UP000054270"/>
    </source>
</evidence>
<dbReference type="AlphaFoldDB" id="A0A0D2N4J4"/>
<evidence type="ECO:0008006" key="3">
    <source>
        <dbReference type="Google" id="ProtNLM"/>
    </source>
</evidence>
<keyword evidence="2" id="KW-1185">Reference proteome</keyword>
<sequence length="72" mass="8387">MSANSQDLVISALLEKIEVTQDVRNKKPGKRSHFFVRVYVANNKVAKSTREPHSEVINWKWDGGEKFLRHHQ</sequence>
<reference evidence="2" key="1">
    <citation type="submission" date="2014-04" db="EMBL/GenBank/DDBJ databases">
        <title>Evolutionary Origins and Diversification of the Mycorrhizal Mutualists.</title>
        <authorList>
            <consortium name="DOE Joint Genome Institute"/>
            <consortium name="Mycorrhizal Genomics Consortium"/>
            <person name="Kohler A."/>
            <person name="Kuo A."/>
            <person name="Nagy L.G."/>
            <person name="Floudas D."/>
            <person name="Copeland A."/>
            <person name="Barry K.W."/>
            <person name="Cichocki N."/>
            <person name="Veneault-Fourrey C."/>
            <person name="LaButti K."/>
            <person name="Lindquist E.A."/>
            <person name="Lipzen A."/>
            <person name="Lundell T."/>
            <person name="Morin E."/>
            <person name="Murat C."/>
            <person name="Riley R."/>
            <person name="Ohm R."/>
            <person name="Sun H."/>
            <person name="Tunlid A."/>
            <person name="Henrissat B."/>
            <person name="Grigoriev I.V."/>
            <person name="Hibbett D.S."/>
            <person name="Martin F."/>
        </authorList>
    </citation>
    <scope>NUCLEOTIDE SEQUENCE [LARGE SCALE GENOMIC DNA]</scope>
    <source>
        <strain evidence="2">FD-334 SS-4</strain>
    </source>
</reference>
<protein>
    <recommendedName>
        <fullName evidence="3">C2 domain-containing protein</fullName>
    </recommendedName>
</protein>
<proteinExistence type="predicted"/>
<accession>A0A0D2N4J4</accession>
<organism evidence="1 2">
    <name type="scientific">Hypholoma sublateritium (strain FD-334 SS-4)</name>
    <dbReference type="NCBI Taxonomy" id="945553"/>
    <lineage>
        <taxon>Eukaryota</taxon>
        <taxon>Fungi</taxon>
        <taxon>Dikarya</taxon>
        <taxon>Basidiomycota</taxon>
        <taxon>Agaricomycotina</taxon>
        <taxon>Agaricomycetes</taxon>
        <taxon>Agaricomycetidae</taxon>
        <taxon>Agaricales</taxon>
        <taxon>Agaricineae</taxon>
        <taxon>Strophariaceae</taxon>
        <taxon>Hypholoma</taxon>
    </lineage>
</organism>
<dbReference type="Proteomes" id="UP000054270">
    <property type="component" value="Unassembled WGS sequence"/>
</dbReference>
<dbReference type="EMBL" id="KN817694">
    <property type="protein sequence ID" value="KJA14099.1"/>
    <property type="molecule type" value="Genomic_DNA"/>
</dbReference>
<name>A0A0D2N4J4_HYPSF</name>
<evidence type="ECO:0000313" key="1">
    <source>
        <dbReference type="EMBL" id="KJA14099.1"/>
    </source>
</evidence>
<gene>
    <name evidence="1" type="ORF">HYPSUDRAFT_49438</name>
</gene>